<dbReference type="Gene3D" id="2.40.160.20">
    <property type="match status" value="1"/>
</dbReference>
<feature type="signal peptide" evidence="1">
    <location>
        <begin position="1"/>
        <end position="19"/>
    </location>
</feature>
<evidence type="ECO:0000256" key="1">
    <source>
        <dbReference type="SAM" id="SignalP"/>
    </source>
</evidence>
<name>A0A1I2EJQ9_9BACT</name>
<evidence type="ECO:0000313" key="3">
    <source>
        <dbReference type="Proteomes" id="UP000198964"/>
    </source>
</evidence>
<reference evidence="2 3" key="1">
    <citation type="submission" date="2016-10" db="EMBL/GenBank/DDBJ databases">
        <authorList>
            <person name="de Groot N.N."/>
        </authorList>
    </citation>
    <scope>NUCLEOTIDE SEQUENCE [LARGE SCALE GENOMIC DNA]</scope>
    <source>
        <strain evidence="2 3">CGMCC 1.9156</strain>
    </source>
</reference>
<dbReference type="RefSeq" id="WP_093918815.1">
    <property type="nucleotide sequence ID" value="NZ_FONW01000002.1"/>
</dbReference>
<keyword evidence="3" id="KW-1185">Reference proteome</keyword>
<gene>
    <name evidence="2" type="ORF">SAMN05216283_102133</name>
</gene>
<dbReference type="STRING" id="655355.SAMN05216283_102133"/>
<feature type="chain" id="PRO_5011710122" description="Outer membrane protein beta-barrel domain-containing protein" evidence="1">
    <location>
        <begin position="20"/>
        <end position="249"/>
    </location>
</feature>
<evidence type="ECO:0000313" key="2">
    <source>
        <dbReference type="EMBL" id="SFE93324.1"/>
    </source>
</evidence>
<dbReference type="EMBL" id="FONW01000002">
    <property type="protein sequence ID" value="SFE93324.1"/>
    <property type="molecule type" value="Genomic_DNA"/>
</dbReference>
<protein>
    <recommendedName>
        <fullName evidence="4">Outer membrane protein beta-barrel domain-containing protein</fullName>
    </recommendedName>
</protein>
<dbReference type="Proteomes" id="UP000198964">
    <property type="component" value="Unassembled WGS sequence"/>
</dbReference>
<accession>A0A1I2EJQ9</accession>
<sequence length="249" mass="27920">MKQLVCLLAFLLAMGAAQAQKKEVIYLKNGTVLKGQQIPVDDEKVVIRSGKDTWVFQTSEIDSVGTKFSSAILSGQKAYFIKTTGGLLIGSSSNDKSKPFSFDASFNLKVLPNWYAGVGTGVDFLEESYLPVFGNLEYHFRESMFTPFVGLKAGYLLPLDDNIMVGSNHYYDIIVPWSSSYYATQKLDCKGGFMLSPSFGMVNQLNENLALMMSFGYRFHQVSFEGGKDEYKLEREYNRLTIRIGILFN</sequence>
<evidence type="ECO:0008006" key="4">
    <source>
        <dbReference type="Google" id="ProtNLM"/>
    </source>
</evidence>
<dbReference type="AlphaFoldDB" id="A0A1I2EJQ9"/>
<keyword evidence="1" id="KW-0732">Signal</keyword>
<organism evidence="2 3">
    <name type="scientific">Sunxiuqinia elliptica</name>
    <dbReference type="NCBI Taxonomy" id="655355"/>
    <lineage>
        <taxon>Bacteria</taxon>
        <taxon>Pseudomonadati</taxon>
        <taxon>Bacteroidota</taxon>
        <taxon>Bacteroidia</taxon>
        <taxon>Marinilabiliales</taxon>
        <taxon>Prolixibacteraceae</taxon>
        <taxon>Sunxiuqinia</taxon>
    </lineage>
</organism>
<proteinExistence type="predicted"/>